<proteinExistence type="predicted"/>
<name>A0A2V4PF81_9ACTN</name>
<dbReference type="RefSeq" id="WP_110667344.1">
    <property type="nucleotide sequence ID" value="NZ_PYBW01000027.1"/>
</dbReference>
<feature type="transmembrane region" description="Helical" evidence="1">
    <location>
        <begin position="12"/>
        <end position="31"/>
    </location>
</feature>
<organism evidence="2 3">
    <name type="scientific">Streptomyces tateyamensis</name>
    <dbReference type="NCBI Taxonomy" id="565073"/>
    <lineage>
        <taxon>Bacteria</taxon>
        <taxon>Bacillati</taxon>
        <taxon>Actinomycetota</taxon>
        <taxon>Actinomycetes</taxon>
        <taxon>Kitasatosporales</taxon>
        <taxon>Streptomycetaceae</taxon>
        <taxon>Streptomyces</taxon>
    </lineage>
</organism>
<keyword evidence="1" id="KW-1133">Transmembrane helix</keyword>
<keyword evidence="1" id="KW-0472">Membrane</keyword>
<comment type="caution">
    <text evidence="2">The sequence shown here is derived from an EMBL/GenBank/DDBJ whole genome shotgun (WGS) entry which is preliminary data.</text>
</comment>
<dbReference type="EMBL" id="PYBW01000027">
    <property type="protein sequence ID" value="PYC83761.1"/>
    <property type="molecule type" value="Genomic_DNA"/>
</dbReference>
<protein>
    <submittedName>
        <fullName evidence="2">Uncharacterized protein</fullName>
    </submittedName>
</protein>
<dbReference type="OrthoDB" id="4073030at2"/>
<dbReference type="Proteomes" id="UP000248039">
    <property type="component" value="Unassembled WGS sequence"/>
</dbReference>
<keyword evidence="1" id="KW-0812">Transmembrane</keyword>
<sequence>MSETPRFARRTLWIAVVVLGLAASTVGWMAWDRSGIHKAPVAGDLLLSADGRTLTAAVSWTDCEDRPKLIAHETAHGVGVALEIKRHVQASPNTVCDGWQDKLITATLHEPLGDRPINDTQTAATITPFKASALLAPQHLPAGYAAADTVAVADHSKSPFTRGGTASWTTTYIRDRNAGGDAGGISITQALGEHPDPPATPVTINNHAGSLVTSPGNRYTVNWVAEGYTFTVRMSDRRMTENDAVQIADQLAPVGTSAAS</sequence>
<gene>
    <name evidence="2" type="ORF">C7C46_08415</name>
</gene>
<evidence type="ECO:0000313" key="2">
    <source>
        <dbReference type="EMBL" id="PYC83761.1"/>
    </source>
</evidence>
<dbReference type="AlphaFoldDB" id="A0A2V4PF81"/>
<evidence type="ECO:0000313" key="3">
    <source>
        <dbReference type="Proteomes" id="UP000248039"/>
    </source>
</evidence>
<accession>A0A2V4PF81</accession>
<keyword evidence="3" id="KW-1185">Reference proteome</keyword>
<evidence type="ECO:0000256" key="1">
    <source>
        <dbReference type="SAM" id="Phobius"/>
    </source>
</evidence>
<reference evidence="2 3" key="1">
    <citation type="submission" date="2018-03" db="EMBL/GenBank/DDBJ databases">
        <title>Bioinformatic expansion and discovery of thiopeptide antibiotics.</title>
        <authorList>
            <person name="Schwalen C.J."/>
            <person name="Hudson G.A."/>
            <person name="Mitchell D.A."/>
        </authorList>
    </citation>
    <scope>NUCLEOTIDE SEQUENCE [LARGE SCALE GENOMIC DNA]</scope>
    <source>
        <strain evidence="2 3">ATCC 21389</strain>
    </source>
</reference>